<reference evidence="4 5" key="1">
    <citation type="submission" date="2018-07" db="EMBL/GenBank/DDBJ databases">
        <title>Freshwater and sediment microbial communities from various areas in North America, analyzing microbe dynamics in response to fracking.</title>
        <authorList>
            <person name="Lamendella R."/>
        </authorList>
    </citation>
    <scope>NUCLEOTIDE SEQUENCE [LARGE SCALE GENOMIC DNA]</scope>
    <source>
        <strain evidence="4 5">114E</strain>
        <strain evidence="3 6">114E_o</strain>
    </source>
</reference>
<dbReference type="EMBL" id="QNSA01000010">
    <property type="protein sequence ID" value="RBP70495.1"/>
    <property type="molecule type" value="Genomic_DNA"/>
</dbReference>
<comment type="caution">
    <text evidence="4">The sequence shown here is derived from an EMBL/GenBank/DDBJ whole genome shotgun (WGS) entry which is preliminary data.</text>
</comment>
<feature type="transmembrane region" description="Helical" evidence="2">
    <location>
        <begin position="24"/>
        <end position="44"/>
    </location>
</feature>
<accession>A0A368UV00</accession>
<evidence type="ECO:0000313" key="6">
    <source>
        <dbReference type="Proteomes" id="UP000253065"/>
    </source>
</evidence>
<gene>
    <name evidence="4" type="ORF">DET51_110134</name>
    <name evidence="3" type="ORF">DET64_110134</name>
</gene>
<protein>
    <submittedName>
        <fullName evidence="4">MSHA biogenesis protein MshJ</fullName>
    </submittedName>
</protein>
<evidence type="ECO:0000313" key="5">
    <source>
        <dbReference type="Proteomes" id="UP000252795"/>
    </source>
</evidence>
<keyword evidence="1" id="KW-0175">Coiled coil</keyword>
<name>A0A368UV00_MARNT</name>
<keyword evidence="2" id="KW-0812">Transmembrane</keyword>
<evidence type="ECO:0000313" key="3">
    <source>
        <dbReference type="EMBL" id="RBP70495.1"/>
    </source>
</evidence>
<dbReference type="Proteomes" id="UP000253065">
    <property type="component" value="Unassembled WGS sequence"/>
</dbReference>
<keyword evidence="2" id="KW-1133">Transmembrane helix</keyword>
<sequence length="229" mass="25679">MSVLKSRWADGCQWYNDRPIRERVLVLLTVCVLVFVVGWELLVAPAEARKSQLSSQFQAALTTRDALLSQQESLDGQLASDPSTELRERLAARENRLSSLNEQIAETTGQLIAPRDMVVLLREMLAAQQGLKLDSMELLAPEPVYDEPDTANAAVGNDKPKPEPLLYTHDVEMTVRGGYLDVLNYLERLEAMDERLGWSRLEYDAGTWPDGQATIRVRTLSLEPAWLGV</sequence>
<proteinExistence type="predicted"/>
<evidence type="ECO:0000256" key="1">
    <source>
        <dbReference type="SAM" id="Coils"/>
    </source>
</evidence>
<feature type="coiled-coil region" evidence="1">
    <location>
        <begin position="83"/>
        <end position="110"/>
    </location>
</feature>
<dbReference type="RefSeq" id="WP_113880444.1">
    <property type="nucleotide sequence ID" value="NZ_CAXQQL010000040.1"/>
</dbReference>
<dbReference type="Proteomes" id="UP000252795">
    <property type="component" value="Unassembled WGS sequence"/>
</dbReference>
<evidence type="ECO:0000313" key="4">
    <source>
        <dbReference type="EMBL" id="RCW31880.1"/>
    </source>
</evidence>
<keyword evidence="2" id="KW-0472">Membrane</keyword>
<organism evidence="4 5">
    <name type="scientific">Marinobacter nauticus</name>
    <name type="common">Marinobacter hydrocarbonoclasticus</name>
    <name type="synonym">Marinobacter aquaeolei</name>
    <dbReference type="NCBI Taxonomy" id="2743"/>
    <lineage>
        <taxon>Bacteria</taxon>
        <taxon>Pseudomonadati</taxon>
        <taxon>Pseudomonadota</taxon>
        <taxon>Gammaproteobacteria</taxon>
        <taxon>Pseudomonadales</taxon>
        <taxon>Marinobacteraceae</taxon>
        <taxon>Marinobacter</taxon>
    </lineage>
</organism>
<dbReference type="AlphaFoldDB" id="A0A368UV00"/>
<evidence type="ECO:0000256" key="2">
    <source>
        <dbReference type="SAM" id="Phobius"/>
    </source>
</evidence>
<keyword evidence="6" id="KW-1185">Reference proteome</keyword>
<dbReference type="EMBL" id="QPJB01000010">
    <property type="protein sequence ID" value="RCW31880.1"/>
    <property type="molecule type" value="Genomic_DNA"/>
</dbReference>